<reference evidence="3" key="1">
    <citation type="submission" date="2025-08" db="UniProtKB">
        <authorList>
            <consortium name="RefSeq"/>
        </authorList>
    </citation>
    <scope>IDENTIFICATION</scope>
</reference>
<accession>A0A6I9R3P8</accession>
<organism evidence="2 3">
    <name type="scientific">Elaeis guineensis var. tenera</name>
    <name type="common">Oil palm</name>
    <dbReference type="NCBI Taxonomy" id="51953"/>
    <lineage>
        <taxon>Eukaryota</taxon>
        <taxon>Viridiplantae</taxon>
        <taxon>Streptophyta</taxon>
        <taxon>Embryophyta</taxon>
        <taxon>Tracheophyta</taxon>
        <taxon>Spermatophyta</taxon>
        <taxon>Magnoliopsida</taxon>
        <taxon>Liliopsida</taxon>
        <taxon>Arecaceae</taxon>
        <taxon>Arecoideae</taxon>
        <taxon>Cocoseae</taxon>
        <taxon>Elaeidinae</taxon>
        <taxon>Elaeis</taxon>
    </lineage>
</organism>
<dbReference type="Proteomes" id="UP000504607">
    <property type="component" value="Chromosome 4"/>
</dbReference>
<gene>
    <name evidence="3" type="primary">LOC105043928</name>
</gene>
<evidence type="ECO:0000256" key="1">
    <source>
        <dbReference type="SAM" id="MobiDB-lite"/>
    </source>
</evidence>
<feature type="region of interest" description="Disordered" evidence="1">
    <location>
        <begin position="1"/>
        <end position="31"/>
    </location>
</feature>
<dbReference type="InParanoid" id="A0A6I9R3P8"/>
<dbReference type="AlphaFoldDB" id="A0A6I9R3P8"/>
<dbReference type="RefSeq" id="XP_010919959.1">
    <property type="nucleotide sequence ID" value="XM_010921657.3"/>
</dbReference>
<feature type="compositionally biased region" description="Basic and acidic residues" evidence="1">
    <location>
        <begin position="1"/>
        <end position="10"/>
    </location>
</feature>
<dbReference type="OrthoDB" id="763417at2759"/>
<name>A0A6I9R3P8_ELAGV</name>
<proteinExistence type="predicted"/>
<feature type="compositionally biased region" description="Low complexity" evidence="1">
    <location>
        <begin position="13"/>
        <end position="24"/>
    </location>
</feature>
<protein>
    <submittedName>
        <fullName evidence="3">Uncharacterized protein LOC105043928</fullName>
    </submittedName>
</protein>
<sequence length="171" mass="19145">MIAGDAESKPGDSQQEVVQPSPVVTDDIMTRRLKNRERQRRYRARKRLEADMKKSCLLGQHALVPSEAQSNRIFVNVNPYQFVLPLGVQTNGVTITYEARVYSGRKWKQDARGAHLFQDLMEQPNVPSVPPHLGKPPLEAGSNLVCHANPAGKRHWKADARNKVDVDVGAE</sequence>
<evidence type="ECO:0000313" key="2">
    <source>
        <dbReference type="Proteomes" id="UP000504607"/>
    </source>
</evidence>
<keyword evidence="2" id="KW-1185">Reference proteome</keyword>
<evidence type="ECO:0000313" key="3">
    <source>
        <dbReference type="RefSeq" id="XP_010919959.1"/>
    </source>
</evidence>